<evidence type="ECO:0000313" key="9">
    <source>
        <dbReference type="Ensembl" id="ENSANAP00000022074.1"/>
    </source>
</evidence>
<dbReference type="Pfam" id="PF02453">
    <property type="entry name" value="Reticulon"/>
    <property type="match status" value="1"/>
</dbReference>
<feature type="transmembrane region" description="Helical" evidence="6">
    <location>
        <begin position="870"/>
        <end position="893"/>
    </location>
</feature>
<evidence type="ECO:0000256" key="7">
    <source>
        <dbReference type="SAM" id="MobiDB-lite"/>
    </source>
</evidence>
<dbReference type="InterPro" id="IPR003388">
    <property type="entry name" value="Reticulon"/>
</dbReference>
<feature type="transmembrane region" description="Helical" evidence="6">
    <location>
        <begin position="950"/>
        <end position="972"/>
    </location>
</feature>
<feature type="compositionally biased region" description="Basic and acidic residues" evidence="7">
    <location>
        <begin position="701"/>
        <end position="721"/>
    </location>
</feature>
<keyword evidence="4 6" id="KW-1133">Transmembrane helix</keyword>
<reference evidence="9" key="2">
    <citation type="submission" date="2025-09" db="UniProtKB">
        <authorList>
            <consortium name="Ensembl"/>
        </authorList>
    </citation>
    <scope>IDENTIFICATION</scope>
</reference>
<keyword evidence="10" id="KW-1185">Reference proteome</keyword>
<feature type="compositionally biased region" description="Low complexity" evidence="7">
    <location>
        <begin position="1"/>
        <end position="24"/>
    </location>
</feature>
<dbReference type="GO" id="GO:1902430">
    <property type="term" value="P:negative regulation of amyloid-beta formation"/>
    <property type="evidence" value="ECO:0007669"/>
    <property type="project" value="Ensembl"/>
</dbReference>
<dbReference type="AlphaFoldDB" id="A0A2K5DM97"/>
<reference evidence="9" key="1">
    <citation type="submission" date="2025-08" db="UniProtKB">
        <authorList>
            <consortium name="Ensembl"/>
        </authorList>
    </citation>
    <scope>IDENTIFICATION</scope>
</reference>
<dbReference type="PANTHER" id="PTHR45799">
    <property type="entry name" value="RETICULON-LIKE PROTEIN"/>
    <property type="match status" value="1"/>
</dbReference>
<evidence type="ECO:0000259" key="8">
    <source>
        <dbReference type="PROSITE" id="PS50845"/>
    </source>
</evidence>
<name>A0A2K5DM97_AOTNA</name>
<dbReference type="InterPro" id="IPR046964">
    <property type="entry name" value="RTN1-4"/>
</dbReference>
<keyword evidence="5 6" id="KW-0472">Membrane</keyword>
<evidence type="ECO:0000313" key="10">
    <source>
        <dbReference type="Proteomes" id="UP000233020"/>
    </source>
</evidence>
<dbReference type="STRING" id="37293.ENSANAP00000022074"/>
<sequence>MAEPSAATQSPSISSSSSGAEPSAPGGGGSPGGCPALGTKSCSSSCADSFVSSSSSQPVSLFSTSQEVLSSLCSNEPSSEIMTSSFLLSSEIHNTGLTILHGEKSKVLGSQPILANEGRDHLDLKDLKKMEKAQGTSNNVSDSSVSLAAGVHYDHPSIPASFPEHPAFLSKKIGRVEEQIDKETKNPNEVSSREAKTALDADDRFTLLTAQKPPTEHSKVEGIYTYSLSPSKVSGDGVTEKDSPESPFEVIIDKAAFDKEFKDSYKESTDDFGSRSMHTDRESSEDISETNDRLFPLRNKEAGHYPMSALLSRQFSHTNAALEEVSRCVNDMHNFTNEILTWDLVPQVKQQTDKSCDCITKTTGLVMSEYNSEIPVVNLKTNTHQKIPACSVNGSTPIIKSTGDWAEASLPQENAITGKPIADPLSSAKEFSIRGVQGNMQKQDDILAELPGSTPEKCDSLDSGVATVKVVLSDDHLKDEMNWQSSALGEITEADSSGESDDTVIEDITADSSFENNKIQAEKPVSIRSAIVKTGEREIKEIPSCKREEETSKNFEELVIDSELHQDWPDILERSPAGEAACSKVPDMNISLDVKQSDKMSEVVPEKPVTTQNPKLPSTVSPNVFNETEFSLNVTTSAYLESLHGKNVNHIDDSSPEDLVAAFTETREKGIVASEGNAFKAVSEKMTDFKTALPVEKVLHENEPGDSEIKDTGSKYSEQSKETNGSEPLGVFPTQGTPVASLDLEQEQLTIKALKELGERQVEKSASAQHDTELPSEEVLKQTFTFTPESWPQRSCDILERNVKNGSDLGISQKPTAIRETTRVDAVSSLSKTELVKKHVLARLLTDFSVHDLIFWRDVKKTGFVFGTTLIMLLSLAAFSVISVVSYLILALLSVTISFRVYKSVIQAVQKSEEGHPFKAYLDVDITLSSEAFHNYMNAAMVHINRALKLIIRLFLVEDLVDSLKLAVFMWLMTYVGAVFNGITLLILAELLIFSVPIVYEKYKTQIDHYVGIARDQTKSIVEKIQAKLPGIAKKKAE</sequence>
<dbReference type="GO" id="GO:0007420">
    <property type="term" value="P:brain development"/>
    <property type="evidence" value="ECO:0007669"/>
    <property type="project" value="TreeGrafter"/>
</dbReference>
<dbReference type="GO" id="GO:0014069">
    <property type="term" value="C:postsynaptic density"/>
    <property type="evidence" value="ECO:0007669"/>
    <property type="project" value="TreeGrafter"/>
</dbReference>
<dbReference type="GO" id="GO:0005789">
    <property type="term" value="C:endoplasmic reticulum membrane"/>
    <property type="evidence" value="ECO:0007669"/>
    <property type="project" value="UniProtKB-SubCell"/>
</dbReference>
<dbReference type="PANTHER" id="PTHR45799:SF4">
    <property type="entry name" value="RETICULON-3"/>
    <property type="match status" value="1"/>
</dbReference>
<dbReference type="FunFam" id="1.20.5.2480:FF:000001">
    <property type="entry name" value="Reticulon"/>
    <property type="match status" value="1"/>
</dbReference>
<evidence type="ECO:0000256" key="1">
    <source>
        <dbReference type="ARBA" id="ARBA00004477"/>
    </source>
</evidence>
<dbReference type="GO" id="GO:0005794">
    <property type="term" value="C:Golgi apparatus"/>
    <property type="evidence" value="ECO:0007669"/>
    <property type="project" value="Ensembl"/>
</dbReference>
<evidence type="ECO:0000256" key="3">
    <source>
        <dbReference type="ARBA" id="ARBA00022824"/>
    </source>
</evidence>
<feature type="region of interest" description="Disordered" evidence="7">
    <location>
        <begin position="701"/>
        <end position="732"/>
    </location>
</feature>
<dbReference type="Ensembl" id="ENSANAT00000039967.1">
    <property type="protein sequence ID" value="ENSANAP00000022074.1"/>
    <property type="gene ID" value="ENSANAG00000028798.1"/>
</dbReference>
<feature type="domain" description="Reticulon" evidence="8">
    <location>
        <begin position="850"/>
        <end position="1038"/>
    </location>
</feature>
<proteinExistence type="predicted"/>
<feature type="compositionally biased region" description="Basic and acidic residues" evidence="7">
    <location>
        <begin position="267"/>
        <end position="284"/>
    </location>
</feature>
<feature type="region of interest" description="Disordered" evidence="7">
    <location>
        <begin position="267"/>
        <end position="290"/>
    </location>
</feature>
<feature type="region of interest" description="Disordered" evidence="7">
    <location>
        <begin position="1"/>
        <end position="35"/>
    </location>
</feature>
<feature type="transmembrane region" description="Helical" evidence="6">
    <location>
        <begin position="978"/>
        <end position="1000"/>
    </location>
</feature>
<feature type="region of interest" description="Disordered" evidence="7">
    <location>
        <begin position="40"/>
        <end position="59"/>
    </location>
</feature>
<evidence type="ECO:0000256" key="2">
    <source>
        <dbReference type="ARBA" id="ARBA00022692"/>
    </source>
</evidence>
<organism evidence="9 10">
    <name type="scientific">Aotus nancymaae</name>
    <name type="common">Ma's night monkey</name>
    <dbReference type="NCBI Taxonomy" id="37293"/>
    <lineage>
        <taxon>Eukaryota</taxon>
        <taxon>Metazoa</taxon>
        <taxon>Chordata</taxon>
        <taxon>Craniata</taxon>
        <taxon>Vertebrata</taxon>
        <taxon>Euteleostomi</taxon>
        <taxon>Mammalia</taxon>
        <taxon>Eutheria</taxon>
        <taxon>Euarchontoglires</taxon>
        <taxon>Primates</taxon>
        <taxon>Haplorrhini</taxon>
        <taxon>Platyrrhini</taxon>
        <taxon>Aotidae</taxon>
        <taxon>Aotus</taxon>
    </lineage>
</organism>
<dbReference type="Proteomes" id="UP000233020">
    <property type="component" value="Unplaced"/>
</dbReference>
<dbReference type="PROSITE" id="PS50845">
    <property type="entry name" value="RETICULON"/>
    <property type="match status" value="1"/>
</dbReference>
<keyword evidence="2 6" id="KW-0812">Transmembrane</keyword>
<keyword evidence="3 6" id="KW-0256">Endoplasmic reticulum</keyword>
<evidence type="ECO:0000256" key="5">
    <source>
        <dbReference type="ARBA" id="ARBA00023136"/>
    </source>
</evidence>
<dbReference type="Gene3D" id="1.20.5.2480">
    <property type="match status" value="1"/>
</dbReference>
<dbReference type="GO" id="GO:0030182">
    <property type="term" value="P:neuron differentiation"/>
    <property type="evidence" value="ECO:0007669"/>
    <property type="project" value="TreeGrafter"/>
</dbReference>
<evidence type="ECO:0000256" key="6">
    <source>
        <dbReference type="RuleBase" id="RU210713"/>
    </source>
</evidence>
<dbReference type="GO" id="GO:0043005">
    <property type="term" value="C:neuron projection"/>
    <property type="evidence" value="ECO:0007669"/>
    <property type="project" value="TreeGrafter"/>
</dbReference>
<dbReference type="GO" id="GO:0071787">
    <property type="term" value="P:endoplasmic reticulum tubular network formation"/>
    <property type="evidence" value="ECO:0007669"/>
    <property type="project" value="Ensembl"/>
</dbReference>
<protein>
    <recommendedName>
        <fullName evidence="6">Reticulon</fullName>
    </recommendedName>
</protein>
<gene>
    <name evidence="9" type="primary">RTN3</name>
</gene>
<dbReference type="GeneTree" id="ENSGT00940000157482"/>
<evidence type="ECO:0000256" key="4">
    <source>
        <dbReference type="ARBA" id="ARBA00022989"/>
    </source>
</evidence>
<accession>A0A2K5DM97</accession>
<comment type="subcellular location">
    <subcellularLocation>
        <location evidence="1 6">Endoplasmic reticulum membrane</location>
        <topology evidence="1 6">Multi-pass membrane protein</topology>
    </subcellularLocation>
</comment>